<dbReference type="EMBL" id="JAULSW010000003">
    <property type="protein sequence ID" value="KAK3386950.1"/>
    <property type="molecule type" value="Genomic_DNA"/>
</dbReference>
<dbReference type="GO" id="GO:0031931">
    <property type="term" value="C:TORC1 complex"/>
    <property type="evidence" value="ECO:0007669"/>
    <property type="project" value="InterPro"/>
</dbReference>
<evidence type="ECO:0000313" key="5">
    <source>
        <dbReference type="Proteomes" id="UP001285441"/>
    </source>
</evidence>
<keyword evidence="5" id="KW-1185">Reference proteome</keyword>
<comment type="similarity">
    <text evidence="1">Belongs to the WD repeat LST8 family.</text>
</comment>
<dbReference type="InterPro" id="IPR037588">
    <property type="entry name" value="MLST8"/>
</dbReference>
<dbReference type="InterPro" id="IPR001680">
    <property type="entry name" value="WD40_rpt"/>
</dbReference>
<dbReference type="GO" id="GO:0031932">
    <property type="term" value="C:TORC2 complex"/>
    <property type="evidence" value="ECO:0007669"/>
    <property type="project" value="InterPro"/>
</dbReference>
<reference evidence="4" key="2">
    <citation type="submission" date="2023-06" db="EMBL/GenBank/DDBJ databases">
        <authorList>
            <consortium name="Lawrence Berkeley National Laboratory"/>
            <person name="Haridas S."/>
            <person name="Hensen N."/>
            <person name="Bonometti L."/>
            <person name="Westerberg I."/>
            <person name="Brannstrom I.O."/>
            <person name="Guillou S."/>
            <person name="Cros-Aarteil S."/>
            <person name="Calhoun S."/>
            <person name="Kuo A."/>
            <person name="Mondo S."/>
            <person name="Pangilinan J."/>
            <person name="Riley R."/>
            <person name="LaButti K."/>
            <person name="Andreopoulos B."/>
            <person name="Lipzen A."/>
            <person name="Chen C."/>
            <person name="Yanf M."/>
            <person name="Daum C."/>
            <person name="Ng V."/>
            <person name="Clum A."/>
            <person name="Steindorff A."/>
            <person name="Ohm R."/>
            <person name="Martin F."/>
            <person name="Silar P."/>
            <person name="Natvig D."/>
            <person name="Lalanne C."/>
            <person name="Gautier V."/>
            <person name="Ament-velasquez S.L."/>
            <person name="Kruys A."/>
            <person name="Hutchinson M.I."/>
            <person name="Powell A.J."/>
            <person name="Barry K."/>
            <person name="Miller A.N."/>
            <person name="Grigoriev I.V."/>
            <person name="Debuchy R."/>
            <person name="Gladieux P."/>
            <person name="Thoren M.H."/>
            <person name="Johannesson H."/>
        </authorList>
    </citation>
    <scope>NUCLEOTIDE SEQUENCE</scope>
    <source>
        <strain evidence="4">CBS 232.78</strain>
    </source>
</reference>
<evidence type="ECO:0000256" key="1">
    <source>
        <dbReference type="ARBA" id="ARBA00009890"/>
    </source>
</evidence>
<proteinExistence type="inferred from homology"/>
<comment type="caution">
    <text evidence="4">The sequence shown here is derived from an EMBL/GenBank/DDBJ whole genome shotgun (WGS) entry which is preliminary data.</text>
</comment>
<name>A0AAE0U1B4_9PEZI</name>
<dbReference type="InterPro" id="IPR036322">
    <property type="entry name" value="WD40_repeat_dom_sf"/>
</dbReference>
<dbReference type="InterPro" id="IPR015943">
    <property type="entry name" value="WD40/YVTN_repeat-like_dom_sf"/>
</dbReference>
<dbReference type="PANTHER" id="PTHR19842:SF2">
    <property type="entry name" value="WD REPEAT PROTEIN (AFU_ORTHOLOGUE AFUA_5G04300)"/>
    <property type="match status" value="1"/>
</dbReference>
<feature type="compositionally biased region" description="Basic and acidic residues" evidence="3">
    <location>
        <begin position="216"/>
        <end position="230"/>
    </location>
</feature>
<dbReference type="PANTHER" id="PTHR19842">
    <property type="entry name" value="G BETA-LIKE PROTEIN GBL"/>
    <property type="match status" value="1"/>
</dbReference>
<feature type="region of interest" description="Disordered" evidence="3">
    <location>
        <begin position="195"/>
        <end position="232"/>
    </location>
</feature>
<keyword evidence="2" id="KW-0853">WD repeat</keyword>
<feature type="region of interest" description="Disordered" evidence="3">
    <location>
        <begin position="1005"/>
        <end position="1026"/>
    </location>
</feature>
<feature type="repeat" description="WD" evidence="2">
    <location>
        <begin position="914"/>
        <end position="936"/>
    </location>
</feature>
<dbReference type="SMART" id="SM00320">
    <property type="entry name" value="WD40"/>
    <property type="match status" value="5"/>
</dbReference>
<reference evidence="4" key="1">
    <citation type="journal article" date="2023" name="Mol. Phylogenet. Evol.">
        <title>Genome-scale phylogeny and comparative genomics of the fungal order Sordariales.</title>
        <authorList>
            <person name="Hensen N."/>
            <person name="Bonometti L."/>
            <person name="Westerberg I."/>
            <person name="Brannstrom I.O."/>
            <person name="Guillou S."/>
            <person name="Cros-Aarteil S."/>
            <person name="Calhoun S."/>
            <person name="Haridas S."/>
            <person name="Kuo A."/>
            <person name="Mondo S."/>
            <person name="Pangilinan J."/>
            <person name="Riley R."/>
            <person name="LaButti K."/>
            <person name="Andreopoulos B."/>
            <person name="Lipzen A."/>
            <person name="Chen C."/>
            <person name="Yan M."/>
            <person name="Daum C."/>
            <person name="Ng V."/>
            <person name="Clum A."/>
            <person name="Steindorff A."/>
            <person name="Ohm R.A."/>
            <person name="Martin F."/>
            <person name="Silar P."/>
            <person name="Natvig D.O."/>
            <person name="Lalanne C."/>
            <person name="Gautier V."/>
            <person name="Ament-Velasquez S.L."/>
            <person name="Kruys A."/>
            <person name="Hutchinson M.I."/>
            <person name="Powell A.J."/>
            <person name="Barry K."/>
            <person name="Miller A.N."/>
            <person name="Grigoriev I.V."/>
            <person name="Debuchy R."/>
            <person name="Gladieux P."/>
            <person name="Hiltunen Thoren M."/>
            <person name="Johannesson H."/>
        </authorList>
    </citation>
    <scope>NUCLEOTIDE SEQUENCE</scope>
    <source>
        <strain evidence="4">CBS 232.78</strain>
    </source>
</reference>
<dbReference type="Gene3D" id="2.130.10.10">
    <property type="entry name" value="YVTN repeat-like/Quinoprotein amine dehydrogenase"/>
    <property type="match status" value="1"/>
</dbReference>
<dbReference type="AlphaFoldDB" id="A0AAE0U1B4"/>
<evidence type="ECO:0000313" key="4">
    <source>
        <dbReference type="EMBL" id="KAK3386950.1"/>
    </source>
</evidence>
<gene>
    <name evidence="4" type="ORF">B0H63DRAFT_468715</name>
</gene>
<dbReference type="GO" id="GO:0031929">
    <property type="term" value="P:TOR signaling"/>
    <property type="evidence" value="ECO:0007669"/>
    <property type="project" value="InterPro"/>
</dbReference>
<feature type="region of interest" description="Disordered" evidence="3">
    <location>
        <begin position="251"/>
        <end position="270"/>
    </location>
</feature>
<dbReference type="Proteomes" id="UP001285441">
    <property type="component" value="Unassembled WGS sequence"/>
</dbReference>
<evidence type="ECO:0000256" key="2">
    <source>
        <dbReference type="PROSITE-ProRule" id="PRU00221"/>
    </source>
</evidence>
<organism evidence="4 5">
    <name type="scientific">Podospora didyma</name>
    <dbReference type="NCBI Taxonomy" id="330526"/>
    <lineage>
        <taxon>Eukaryota</taxon>
        <taxon>Fungi</taxon>
        <taxon>Dikarya</taxon>
        <taxon>Ascomycota</taxon>
        <taxon>Pezizomycotina</taxon>
        <taxon>Sordariomycetes</taxon>
        <taxon>Sordariomycetidae</taxon>
        <taxon>Sordariales</taxon>
        <taxon>Podosporaceae</taxon>
        <taxon>Podospora</taxon>
    </lineage>
</organism>
<dbReference type="PROSITE" id="PS50082">
    <property type="entry name" value="WD_REPEATS_2"/>
    <property type="match status" value="1"/>
</dbReference>
<accession>A0AAE0U1B4</accession>
<feature type="region of interest" description="Disordered" evidence="3">
    <location>
        <begin position="1"/>
        <end position="39"/>
    </location>
</feature>
<dbReference type="SUPFAM" id="SSF50978">
    <property type="entry name" value="WD40 repeat-like"/>
    <property type="match status" value="1"/>
</dbReference>
<evidence type="ECO:0000256" key="3">
    <source>
        <dbReference type="SAM" id="MobiDB-lite"/>
    </source>
</evidence>
<sequence length="1162" mass="129974">MDARPGAAVVENQYARDASRSSDSLPEPPSKRLRIDGGQTHPTIWSSKAVLTECLKTQVFPHIEEHISRELPGLPDDVRKELGKQVVALVSGPEFSAEYKRGNGRISPQYEQHVSARALAEVRALARHHNLRVNTPGAVTHVPVPAPPARLSETPIHPPPLPAGIRLPSLPSPSVQQRRPAAPIRQSVEAPRFSHSPIPVPVIPNRKPAIPNGVARDQDGGRNHNPDVRANRFKNSPVVIVIDDDNDDDSKHLQLLPLKKPPTALPPNLSTPIKSEYPPEPHRIPPPANLPPVTPPRANVKGKLRGHVPTSPANFRSRAHAAVWRGQHDQAVDDGKAHTRSSWFPQGKQPYICSEMRRGIINGAHQFIRLNHGDLFQPVTFHVDFTLEEVRCLQVLTRQILGLPTEKKKKDLKKDLQRLLKKNTPHIERVLKAAVRENRLPRRSKSDIAHFFKDVMNQKTASEPMLLRLQRDDYDRQGDFVRSSRIHSLLFAREISGHRGYGSMRRPENFSNEFRKCREDSLELRSEWTDCAGDISTIVWVSDHSFICGTTEHSDSHNQQYNKPGNLVLGSSSLGTLRAYPDHRIVRPIVEKGENSTDAMIQSQDPWLYSSVVSSDYDSVHDRAFTSGFDRTVKVWRVEQSGSAMHLLGEWRHGGNVNFVATSRHESGMVATAADVAQDAVRIYDISENAVSGSPFRSYSCSRITDAEGNSVSTEKWAYFPATMQWGRHPAVRHMLLVGYSPRSRTNNELDIPEDRKDSGELCLWDGLTGERWKITSATTQNVFEVLWHPTQPWFIAATSPLGLEIEDGVRTQIRVFRETDNPDLGGKAYSPIKTLDCAALDINELTIMPNSLVFCYITAGCTDGNTYVWDTALGDKPIHVLRHGAPIEEYRGDRECEDVGVKFTAWGTTPDRFYTGSSDGVVKVWNVRSLRKPLVRDLLEVPGPVSCGMFSPDQSKLVIGDATGRVFLLSFDQDGQGAKQPSFMRVQPPGARTSRTVRRPMPVMQHKEPPAPAYDAAGRPIEPESGPLRAKTYLAQQYLRIHPNPTIGAVQGPKYAETGLFLPEAHLNNDPSQPLLARWEVTQQEAKGGHEARRDMFRKLRAVKEAPDLASLHSKNANLDLKWEGISDETKLELQREGVKEQYITNPDYALHYEESSSDEF</sequence>
<dbReference type="GO" id="GO:0032956">
    <property type="term" value="P:regulation of actin cytoskeleton organization"/>
    <property type="evidence" value="ECO:0007669"/>
    <property type="project" value="TreeGrafter"/>
</dbReference>
<protein>
    <submittedName>
        <fullName evidence="4">WD40-repeat-containing domain protein</fullName>
    </submittedName>
</protein>